<evidence type="ECO:0000313" key="1">
    <source>
        <dbReference type="EMBL" id="KAK8578995.1"/>
    </source>
</evidence>
<reference evidence="1 2" key="1">
    <citation type="journal article" date="2024" name="G3 (Bethesda)">
        <title>Genome assembly of Hibiscus sabdariffa L. provides insights into metabolisms of medicinal natural products.</title>
        <authorList>
            <person name="Kim T."/>
        </authorList>
    </citation>
    <scope>NUCLEOTIDE SEQUENCE [LARGE SCALE GENOMIC DNA]</scope>
    <source>
        <strain evidence="1">TK-2024</strain>
        <tissue evidence="1">Old leaves</tissue>
    </source>
</reference>
<accession>A0ABR2FDK2</accession>
<dbReference type="EMBL" id="JBBPBM010000006">
    <property type="protein sequence ID" value="KAK8578995.1"/>
    <property type="molecule type" value="Genomic_DNA"/>
</dbReference>
<dbReference type="Proteomes" id="UP001472677">
    <property type="component" value="Unassembled WGS sequence"/>
</dbReference>
<organism evidence="1 2">
    <name type="scientific">Hibiscus sabdariffa</name>
    <name type="common">roselle</name>
    <dbReference type="NCBI Taxonomy" id="183260"/>
    <lineage>
        <taxon>Eukaryota</taxon>
        <taxon>Viridiplantae</taxon>
        <taxon>Streptophyta</taxon>
        <taxon>Embryophyta</taxon>
        <taxon>Tracheophyta</taxon>
        <taxon>Spermatophyta</taxon>
        <taxon>Magnoliopsida</taxon>
        <taxon>eudicotyledons</taxon>
        <taxon>Gunneridae</taxon>
        <taxon>Pentapetalae</taxon>
        <taxon>rosids</taxon>
        <taxon>malvids</taxon>
        <taxon>Malvales</taxon>
        <taxon>Malvaceae</taxon>
        <taxon>Malvoideae</taxon>
        <taxon>Hibiscus</taxon>
    </lineage>
</organism>
<sequence length="126" mass="14370">MVRWERKRNRRWAREHDTPKIKIGLLFLPLTDTEKYRSPGFHLSPSLATEIAPDLGLKGFSLLFKTWNNRGSGQIATFSGVFHSKKYSTGEIGVRSLADFCDCDALLIQHLVKYFAKTPSRAELSQ</sequence>
<gene>
    <name evidence="1" type="ORF">V6N12_069330</name>
</gene>
<protein>
    <submittedName>
        <fullName evidence="1">Uncharacterized protein</fullName>
    </submittedName>
</protein>
<evidence type="ECO:0000313" key="2">
    <source>
        <dbReference type="Proteomes" id="UP001472677"/>
    </source>
</evidence>
<keyword evidence="2" id="KW-1185">Reference proteome</keyword>
<comment type="caution">
    <text evidence="1">The sequence shown here is derived from an EMBL/GenBank/DDBJ whole genome shotgun (WGS) entry which is preliminary data.</text>
</comment>
<name>A0ABR2FDK2_9ROSI</name>
<proteinExistence type="predicted"/>